<comment type="caution">
    <text evidence="2">The sequence shown here is derived from an EMBL/GenBank/DDBJ whole genome shotgun (WGS) entry which is preliminary data.</text>
</comment>
<organism evidence="2 3">
    <name type="scientific">Kribbella koreensis</name>
    <dbReference type="NCBI Taxonomy" id="57909"/>
    <lineage>
        <taxon>Bacteria</taxon>
        <taxon>Bacillati</taxon>
        <taxon>Actinomycetota</taxon>
        <taxon>Actinomycetes</taxon>
        <taxon>Propionibacteriales</taxon>
        <taxon>Kribbellaceae</taxon>
        <taxon>Kribbella</taxon>
    </lineage>
</organism>
<feature type="transmembrane region" description="Helical" evidence="1">
    <location>
        <begin position="88"/>
        <end position="108"/>
    </location>
</feature>
<feature type="transmembrane region" description="Helical" evidence="1">
    <location>
        <begin position="167"/>
        <end position="190"/>
    </location>
</feature>
<feature type="transmembrane region" description="Helical" evidence="1">
    <location>
        <begin position="128"/>
        <end position="155"/>
    </location>
</feature>
<keyword evidence="3" id="KW-1185">Reference proteome</keyword>
<keyword evidence="1" id="KW-0472">Membrane</keyword>
<feature type="transmembrane region" description="Helical" evidence="1">
    <location>
        <begin position="202"/>
        <end position="222"/>
    </location>
</feature>
<sequence>MMVVPALFPYRLVRGLMVAAGVLYCSLLLELAAGFPLDLRNSMLSELAALDQPTSSYARAMDLATGILLVVAAVLARSAARMHRDVAGLLVSTALFGVGTMFTVFLPLDCAPSLSQACLESEDSGRAGLALFLHATLSTIAGIGCVAMAVFILLVLRRVGPGGRWGWTAGVAAGAALASQIWLTVAIGIQELRGDDAHPPGILQRASVVLVCLMLATVMPGLKQALRR</sequence>
<evidence type="ECO:0000256" key="1">
    <source>
        <dbReference type="SAM" id="Phobius"/>
    </source>
</evidence>
<feature type="transmembrane region" description="Helical" evidence="1">
    <location>
        <begin position="57"/>
        <end position="76"/>
    </location>
</feature>
<dbReference type="RefSeq" id="WP_343975180.1">
    <property type="nucleotide sequence ID" value="NZ_BAAAHK010000013.1"/>
</dbReference>
<evidence type="ECO:0008006" key="4">
    <source>
        <dbReference type="Google" id="ProtNLM"/>
    </source>
</evidence>
<name>A0ABN1R3X0_9ACTN</name>
<keyword evidence="1" id="KW-1133">Transmembrane helix</keyword>
<dbReference type="Proteomes" id="UP001500542">
    <property type="component" value="Unassembled WGS sequence"/>
</dbReference>
<proteinExistence type="predicted"/>
<dbReference type="Pfam" id="PF06197">
    <property type="entry name" value="DUF998"/>
    <property type="match status" value="1"/>
</dbReference>
<accession>A0ABN1R3X0</accession>
<evidence type="ECO:0000313" key="3">
    <source>
        <dbReference type="Proteomes" id="UP001500542"/>
    </source>
</evidence>
<feature type="transmembrane region" description="Helical" evidence="1">
    <location>
        <begin position="12"/>
        <end position="37"/>
    </location>
</feature>
<dbReference type="InterPro" id="IPR009339">
    <property type="entry name" value="DUF998"/>
</dbReference>
<keyword evidence="1" id="KW-0812">Transmembrane</keyword>
<dbReference type="EMBL" id="BAAAHK010000013">
    <property type="protein sequence ID" value="GAA0950872.1"/>
    <property type="molecule type" value="Genomic_DNA"/>
</dbReference>
<reference evidence="2 3" key="1">
    <citation type="journal article" date="2019" name="Int. J. Syst. Evol. Microbiol.">
        <title>The Global Catalogue of Microorganisms (GCM) 10K type strain sequencing project: providing services to taxonomists for standard genome sequencing and annotation.</title>
        <authorList>
            <consortium name="The Broad Institute Genomics Platform"/>
            <consortium name="The Broad Institute Genome Sequencing Center for Infectious Disease"/>
            <person name="Wu L."/>
            <person name="Ma J."/>
        </authorList>
    </citation>
    <scope>NUCLEOTIDE SEQUENCE [LARGE SCALE GENOMIC DNA]</scope>
    <source>
        <strain evidence="2 3">JCM 10977</strain>
    </source>
</reference>
<evidence type="ECO:0000313" key="2">
    <source>
        <dbReference type="EMBL" id="GAA0950872.1"/>
    </source>
</evidence>
<gene>
    <name evidence="2" type="ORF">GCM10009554_51480</name>
</gene>
<protein>
    <recommendedName>
        <fullName evidence="4">DUF998 domain-containing protein</fullName>
    </recommendedName>
</protein>